<proteinExistence type="predicted"/>
<dbReference type="InParanoid" id="A7AV82"/>
<gene>
    <name evidence="2" type="ORF">BBOV_IV001110</name>
</gene>
<accession>A7AV82</accession>
<name>A7AV82_BABBO</name>
<dbReference type="VEuPathDB" id="PiroplasmaDB:BBOV_IV001110"/>
<dbReference type="Proteomes" id="UP000002173">
    <property type="component" value="Unassembled WGS sequence"/>
</dbReference>
<dbReference type="OMA" id="YWSYEAP"/>
<organism evidence="2 3">
    <name type="scientific">Babesia bovis</name>
    <dbReference type="NCBI Taxonomy" id="5865"/>
    <lineage>
        <taxon>Eukaryota</taxon>
        <taxon>Sar</taxon>
        <taxon>Alveolata</taxon>
        <taxon>Apicomplexa</taxon>
        <taxon>Aconoidasida</taxon>
        <taxon>Piroplasmida</taxon>
        <taxon>Babesiidae</taxon>
        <taxon>Babesia</taxon>
    </lineage>
</organism>
<dbReference type="KEGG" id="bbo:BBOV_IV001110"/>
<reference evidence="2 3" key="1">
    <citation type="journal article" date="2007" name="PLoS Pathog.">
        <title>Genome sequence of Babesia bovis and comparative analysis of apicomplexan hemoprotozoa.</title>
        <authorList>
            <person name="Brayton K.A."/>
            <person name="Lau A.O.T."/>
            <person name="Herndon D.R."/>
            <person name="Hannick L."/>
            <person name="Kappmeyer L.S."/>
            <person name="Berens S.J."/>
            <person name="Bidwell S.L."/>
            <person name="Brown W.C."/>
            <person name="Crabtree J."/>
            <person name="Fadrosh D."/>
            <person name="Feldblum T."/>
            <person name="Forberger H.A."/>
            <person name="Haas B.J."/>
            <person name="Howell J.M."/>
            <person name="Khouri H."/>
            <person name="Koo H."/>
            <person name="Mann D.J."/>
            <person name="Norimine J."/>
            <person name="Paulsen I.T."/>
            <person name="Radune D."/>
            <person name="Ren Q."/>
            <person name="Smith R.K. Jr."/>
            <person name="Suarez C.E."/>
            <person name="White O."/>
            <person name="Wortman J.R."/>
            <person name="Knowles D.P. Jr."/>
            <person name="McElwain T.F."/>
            <person name="Nene V.M."/>
        </authorList>
    </citation>
    <scope>NUCLEOTIDE SEQUENCE [LARGE SCALE GENOMIC DNA]</scope>
    <source>
        <strain evidence="2">T2Bo</strain>
    </source>
</reference>
<evidence type="ECO:0000313" key="3">
    <source>
        <dbReference type="Proteomes" id="UP000002173"/>
    </source>
</evidence>
<dbReference type="EMBL" id="AAXT01000004">
    <property type="protein sequence ID" value="EDO05708.1"/>
    <property type="molecule type" value="Genomic_DNA"/>
</dbReference>
<protein>
    <submittedName>
        <fullName evidence="2">Uncharacterized protein</fullName>
    </submittedName>
</protein>
<evidence type="ECO:0000313" key="2">
    <source>
        <dbReference type="EMBL" id="EDO05708.1"/>
    </source>
</evidence>
<dbReference type="eggNOG" id="ENOG502TN1B">
    <property type="taxonomic scope" value="Eukaryota"/>
</dbReference>
<reference evidence="3" key="3">
    <citation type="journal article" date="2021" name="Int. J. Parasitol.">
        <title>Comparative analysis of gene expression between Babesia bovis blood stages and kinetes allowed by improved genome annotation.</title>
        <authorList>
            <person name="Ueti M.W."/>
            <person name="Johnson W.C."/>
            <person name="Kappmeyer L.S."/>
            <person name="Herndon D.R."/>
            <person name="Mousel M.R."/>
            <person name="Reif K.E."/>
            <person name="Taus N.S."/>
            <person name="Ifeonu O.O."/>
            <person name="Silva J.C."/>
            <person name="Suarez C.E."/>
            <person name="Brayton K.A."/>
        </authorList>
    </citation>
    <scope>NUCLEOTIDE SEQUENCE [LARGE SCALE GENOMIC DNA]</scope>
</reference>
<evidence type="ECO:0000256" key="1">
    <source>
        <dbReference type="SAM" id="MobiDB-lite"/>
    </source>
</evidence>
<feature type="region of interest" description="Disordered" evidence="1">
    <location>
        <begin position="149"/>
        <end position="198"/>
    </location>
</feature>
<reference evidence="3" key="2">
    <citation type="journal article" date="2020" name="Data Brief">
        <title>Transcriptome dataset of Babesia bovis life stages within vertebrate and invertebrate hosts.</title>
        <authorList>
            <person name="Ueti M.W."/>
            <person name="Johnson W.C."/>
            <person name="Kappmeyer L.S."/>
            <person name="Herndon D.R."/>
            <person name="Mousel M.R."/>
            <person name="Reif K.E."/>
            <person name="Taus N.S."/>
            <person name="Ifeonu O.O."/>
            <person name="Silva J.C."/>
            <person name="Suarez C.E."/>
            <person name="Brayton K.A."/>
        </authorList>
    </citation>
    <scope>NUCLEOTIDE SEQUENCE [LARGE SCALE GENOMIC DNA]</scope>
</reference>
<sequence>MANNNTYFGQTSTSDGNTKQCFYRPKRDLYTPREKICKGNNIKSIIPEWPYANQSTEQESLLGNAFPWQRKWYLKFVPPKSSEELQIGQYLKYDGPLLEHFIADSQDKQMTQETLNSTSISALKSMASKILSGMTQDTLSANSYRLACESKSGSQGREREGSTVSSHLRMPENQGGEKRSILASYTLDKNKSHKKSKP</sequence>
<keyword evidence="3" id="KW-1185">Reference proteome</keyword>
<dbReference type="GeneID" id="5477495"/>
<dbReference type="AlphaFoldDB" id="A7AV82"/>
<comment type="caution">
    <text evidence="2">The sequence shown here is derived from an EMBL/GenBank/DDBJ whole genome shotgun (WGS) entry which is preliminary data.</text>
</comment>